<keyword evidence="15" id="KW-0812">Transmembrane</keyword>
<keyword evidence="15" id="KW-1133">Transmembrane helix</keyword>
<dbReference type="AlphaFoldDB" id="A0AAD2JJT1"/>
<protein>
    <recommendedName>
        <fullName evidence="2">non-specific serine/threonine protein kinase</fullName>
        <ecNumber evidence="2">2.7.11.1</ecNumber>
    </recommendedName>
</protein>
<dbReference type="Gene3D" id="3.80.10.10">
    <property type="entry name" value="Ribonuclease Inhibitor"/>
    <property type="match status" value="2"/>
</dbReference>
<dbReference type="PANTHER" id="PTHR48053">
    <property type="entry name" value="LEUCINE RICH REPEAT FAMILY PROTEIN, EXPRESSED"/>
    <property type="match status" value="1"/>
</dbReference>
<keyword evidence="7" id="KW-0677">Repeat</keyword>
<evidence type="ECO:0000256" key="4">
    <source>
        <dbReference type="ARBA" id="ARBA00022614"/>
    </source>
</evidence>
<feature type="compositionally biased region" description="Polar residues" evidence="14">
    <location>
        <begin position="343"/>
        <end position="354"/>
    </location>
</feature>
<feature type="domain" description="Disease resistance R13L4/SHOC-2-like LRR" evidence="16">
    <location>
        <begin position="548"/>
        <end position="654"/>
    </location>
</feature>
<keyword evidence="9" id="KW-0418">Kinase</keyword>
<feature type="compositionally biased region" description="Polar residues" evidence="14">
    <location>
        <begin position="38"/>
        <end position="54"/>
    </location>
</feature>
<comment type="subcellular location">
    <subcellularLocation>
        <location evidence="1">Membrane</location>
        <topology evidence="1">Single-pass membrane protein</topology>
    </subcellularLocation>
</comment>
<evidence type="ECO:0000259" key="16">
    <source>
        <dbReference type="Pfam" id="PF23598"/>
    </source>
</evidence>
<gene>
    <name evidence="17" type="ORF">CYCCA115_LOCUS16180</name>
</gene>
<evidence type="ECO:0000256" key="9">
    <source>
        <dbReference type="ARBA" id="ARBA00022777"/>
    </source>
</evidence>
<evidence type="ECO:0000256" key="1">
    <source>
        <dbReference type="ARBA" id="ARBA00004167"/>
    </source>
</evidence>
<dbReference type="InterPro" id="IPR003591">
    <property type="entry name" value="Leu-rich_rpt_typical-subtyp"/>
</dbReference>
<feature type="compositionally biased region" description="Polar residues" evidence="14">
    <location>
        <begin position="222"/>
        <end position="235"/>
    </location>
</feature>
<evidence type="ECO:0000313" key="18">
    <source>
        <dbReference type="Proteomes" id="UP001295423"/>
    </source>
</evidence>
<keyword evidence="6" id="KW-0732">Signal</keyword>
<dbReference type="Proteomes" id="UP001295423">
    <property type="component" value="Unassembled WGS sequence"/>
</dbReference>
<feature type="compositionally biased region" description="Low complexity" evidence="14">
    <location>
        <begin position="1"/>
        <end position="26"/>
    </location>
</feature>
<dbReference type="InterPro" id="IPR051716">
    <property type="entry name" value="Plant_RL_S/T_kinase"/>
</dbReference>
<evidence type="ECO:0000256" key="12">
    <source>
        <dbReference type="ARBA" id="ARBA00047899"/>
    </source>
</evidence>
<evidence type="ECO:0000256" key="13">
    <source>
        <dbReference type="ARBA" id="ARBA00048679"/>
    </source>
</evidence>
<evidence type="ECO:0000256" key="8">
    <source>
        <dbReference type="ARBA" id="ARBA00022741"/>
    </source>
</evidence>
<keyword evidence="10" id="KW-0067">ATP-binding</keyword>
<feature type="compositionally biased region" description="Low complexity" evidence="14">
    <location>
        <begin position="84"/>
        <end position="93"/>
    </location>
</feature>
<proteinExistence type="predicted"/>
<feature type="transmembrane region" description="Helical" evidence="15">
    <location>
        <begin position="290"/>
        <end position="310"/>
    </location>
</feature>
<evidence type="ECO:0000256" key="5">
    <source>
        <dbReference type="ARBA" id="ARBA00022679"/>
    </source>
</evidence>
<reference evidence="17" key="1">
    <citation type="submission" date="2023-08" db="EMBL/GenBank/DDBJ databases">
        <authorList>
            <person name="Audoor S."/>
            <person name="Bilcke G."/>
        </authorList>
    </citation>
    <scope>NUCLEOTIDE SEQUENCE</scope>
</reference>
<evidence type="ECO:0000256" key="15">
    <source>
        <dbReference type="SAM" id="Phobius"/>
    </source>
</evidence>
<dbReference type="PANTHER" id="PTHR48053:SF71">
    <property type="entry name" value="LEUCINE RICH REPEAT FAMILY PROTEIN, EXPRESSED"/>
    <property type="match status" value="1"/>
</dbReference>
<comment type="caution">
    <text evidence="17">The sequence shown here is derived from an EMBL/GenBank/DDBJ whole genome shotgun (WGS) entry which is preliminary data.</text>
</comment>
<keyword evidence="18" id="KW-1185">Reference proteome</keyword>
<dbReference type="GO" id="GO:0016020">
    <property type="term" value="C:membrane"/>
    <property type="evidence" value="ECO:0007669"/>
    <property type="project" value="UniProtKB-SubCell"/>
</dbReference>
<dbReference type="Pfam" id="PF23598">
    <property type="entry name" value="LRR_14"/>
    <property type="match status" value="1"/>
</dbReference>
<feature type="region of interest" description="Disordered" evidence="14">
    <location>
        <begin position="327"/>
        <end position="392"/>
    </location>
</feature>
<accession>A0AAD2JJT1</accession>
<dbReference type="InterPro" id="IPR055414">
    <property type="entry name" value="LRR_R13L4/SHOC2-like"/>
</dbReference>
<evidence type="ECO:0000256" key="11">
    <source>
        <dbReference type="ARBA" id="ARBA00023180"/>
    </source>
</evidence>
<dbReference type="Pfam" id="PF00560">
    <property type="entry name" value="LRR_1"/>
    <property type="match status" value="2"/>
</dbReference>
<feature type="compositionally biased region" description="Polar residues" evidence="14">
    <location>
        <begin position="243"/>
        <end position="252"/>
    </location>
</feature>
<name>A0AAD2JJT1_9STRA</name>
<keyword evidence="15" id="KW-0472">Membrane</keyword>
<feature type="compositionally biased region" description="Basic and acidic residues" evidence="14">
    <location>
        <begin position="254"/>
        <end position="264"/>
    </location>
</feature>
<evidence type="ECO:0000256" key="3">
    <source>
        <dbReference type="ARBA" id="ARBA00022527"/>
    </source>
</evidence>
<dbReference type="FunFam" id="3.80.10.10:FF:000041">
    <property type="entry name" value="LRR receptor-like serine/threonine-protein kinase ERECTA"/>
    <property type="match status" value="1"/>
</dbReference>
<dbReference type="GO" id="GO:0004674">
    <property type="term" value="F:protein serine/threonine kinase activity"/>
    <property type="evidence" value="ECO:0007669"/>
    <property type="project" value="UniProtKB-KW"/>
</dbReference>
<dbReference type="PROSITE" id="PS51450">
    <property type="entry name" value="LRR"/>
    <property type="match status" value="2"/>
</dbReference>
<sequence length="752" mass="81919">MTAATGPSSPDRNGSNNNDNNNPSSPVKIQDDEKTIGESVNTGGSGSSQLSDPLTKSRNELEMLQEEIRFSEELLNDGKDNKKTATATATAKTPPGSPDRASATIAEEASPSSATPPKEKEEAAAQTPVRHHRGPLAIDHAGNILEQGEEIEVEHDSDAPAKDPLVPPAEKAPSSPPTPKAANSPARSTASSGSAVWFSGIGTNDNKKEQVEEQEMSKGESTKNPATLNSFVSTRSEFDDELNTTMPETPTKSVDGRNTQERPAKLTKKMKLDPSAPDPLERMTNNHLSALFACLVIAVLGVIMFLVYVLTQPEIIPPTSAPTLSFMPSDLPSSAPTDWVPSATPTATPTIETMSPSDVPSSSPSESPSRAPSASPSMAPSTIPSSNPTERDPAEDLSFLIGTISQNLKDRIQNDVGSKQREAFEWLIRDPEFYAYDERKLIQRYVLALFSLEIRVPSPGRKLRGGERNLNWNALETWMQYTDECTWFTSYYLDRVGCDRTGTWKRLVLYNLDLQGTIPSELALLTRMETLILANHTIGGTIPPELSRLPLLEQIDLSGNQIVGRIPTEFGDLDRLQELYLHHNQIGNIIPAEFGRLTALRQLDASDNGIIGRLPFALGQMTALEELNLSNNRIGNSIPTEVGQMRALRRLDLSRNGLLGNIPFQLGLYNLRYIDLSSNQLVGTLPSRLGGLRDLLYLDVSRNPLSGPFPAEVCSLIRPYFWNATSGQSETISMFKASCATIGCSCCTDCVY</sequence>
<evidence type="ECO:0000256" key="2">
    <source>
        <dbReference type="ARBA" id="ARBA00012513"/>
    </source>
</evidence>
<feature type="compositionally biased region" description="Basic and acidic residues" evidence="14">
    <location>
        <begin position="205"/>
        <end position="221"/>
    </location>
</feature>
<keyword evidence="8" id="KW-0547">Nucleotide-binding</keyword>
<dbReference type="EMBL" id="CAKOGP040001914">
    <property type="protein sequence ID" value="CAJ1956333.1"/>
    <property type="molecule type" value="Genomic_DNA"/>
</dbReference>
<evidence type="ECO:0000256" key="7">
    <source>
        <dbReference type="ARBA" id="ARBA00022737"/>
    </source>
</evidence>
<feature type="compositionally biased region" description="Low complexity" evidence="14">
    <location>
        <begin position="355"/>
        <end position="386"/>
    </location>
</feature>
<dbReference type="SMART" id="SM00369">
    <property type="entry name" value="LRR_TYP"/>
    <property type="match status" value="4"/>
</dbReference>
<feature type="compositionally biased region" description="Basic and acidic residues" evidence="14">
    <location>
        <begin position="55"/>
        <end position="83"/>
    </location>
</feature>
<evidence type="ECO:0000256" key="6">
    <source>
        <dbReference type="ARBA" id="ARBA00022729"/>
    </source>
</evidence>
<evidence type="ECO:0000313" key="17">
    <source>
        <dbReference type="EMBL" id="CAJ1956333.1"/>
    </source>
</evidence>
<dbReference type="EC" id="2.7.11.1" evidence="2"/>
<feature type="region of interest" description="Disordered" evidence="14">
    <location>
        <begin position="1"/>
        <end position="277"/>
    </location>
</feature>
<keyword evidence="5" id="KW-0808">Transferase</keyword>
<evidence type="ECO:0000256" key="14">
    <source>
        <dbReference type="SAM" id="MobiDB-lite"/>
    </source>
</evidence>
<keyword evidence="3" id="KW-0723">Serine/threonine-protein kinase</keyword>
<comment type="catalytic activity">
    <reaction evidence="13">
        <text>L-seryl-[protein] + ATP = O-phospho-L-seryl-[protein] + ADP + H(+)</text>
        <dbReference type="Rhea" id="RHEA:17989"/>
        <dbReference type="Rhea" id="RHEA-COMP:9863"/>
        <dbReference type="Rhea" id="RHEA-COMP:11604"/>
        <dbReference type="ChEBI" id="CHEBI:15378"/>
        <dbReference type="ChEBI" id="CHEBI:29999"/>
        <dbReference type="ChEBI" id="CHEBI:30616"/>
        <dbReference type="ChEBI" id="CHEBI:83421"/>
        <dbReference type="ChEBI" id="CHEBI:456216"/>
        <dbReference type="EC" id="2.7.11.1"/>
    </reaction>
</comment>
<dbReference type="SUPFAM" id="SSF52058">
    <property type="entry name" value="L domain-like"/>
    <property type="match status" value="1"/>
</dbReference>
<keyword evidence="4" id="KW-0433">Leucine-rich repeat</keyword>
<evidence type="ECO:0000256" key="10">
    <source>
        <dbReference type="ARBA" id="ARBA00022840"/>
    </source>
</evidence>
<dbReference type="InterPro" id="IPR032675">
    <property type="entry name" value="LRR_dom_sf"/>
</dbReference>
<keyword evidence="11" id="KW-0325">Glycoprotein</keyword>
<comment type="catalytic activity">
    <reaction evidence="12">
        <text>L-threonyl-[protein] + ATP = O-phospho-L-threonyl-[protein] + ADP + H(+)</text>
        <dbReference type="Rhea" id="RHEA:46608"/>
        <dbReference type="Rhea" id="RHEA-COMP:11060"/>
        <dbReference type="Rhea" id="RHEA-COMP:11605"/>
        <dbReference type="ChEBI" id="CHEBI:15378"/>
        <dbReference type="ChEBI" id="CHEBI:30013"/>
        <dbReference type="ChEBI" id="CHEBI:30616"/>
        <dbReference type="ChEBI" id="CHEBI:61977"/>
        <dbReference type="ChEBI" id="CHEBI:456216"/>
        <dbReference type="EC" id="2.7.11.1"/>
    </reaction>
</comment>
<organism evidence="17 18">
    <name type="scientific">Cylindrotheca closterium</name>
    <dbReference type="NCBI Taxonomy" id="2856"/>
    <lineage>
        <taxon>Eukaryota</taxon>
        <taxon>Sar</taxon>
        <taxon>Stramenopiles</taxon>
        <taxon>Ochrophyta</taxon>
        <taxon>Bacillariophyta</taxon>
        <taxon>Bacillariophyceae</taxon>
        <taxon>Bacillariophycidae</taxon>
        <taxon>Bacillariales</taxon>
        <taxon>Bacillariaceae</taxon>
        <taxon>Cylindrotheca</taxon>
    </lineage>
</organism>
<dbReference type="GO" id="GO:0005524">
    <property type="term" value="F:ATP binding"/>
    <property type="evidence" value="ECO:0007669"/>
    <property type="project" value="UniProtKB-KW"/>
</dbReference>
<dbReference type="InterPro" id="IPR001611">
    <property type="entry name" value="Leu-rich_rpt"/>
</dbReference>